<reference evidence="2" key="1">
    <citation type="submission" date="2019-08" db="EMBL/GenBank/DDBJ databases">
        <authorList>
            <person name="Kucharzyk K."/>
            <person name="Murdoch R.W."/>
            <person name="Higgins S."/>
            <person name="Loffler F."/>
        </authorList>
    </citation>
    <scope>NUCLEOTIDE SEQUENCE</scope>
</reference>
<dbReference type="Pfam" id="PF09546">
    <property type="entry name" value="Spore_III_AE"/>
    <property type="match status" value="1"/>
</dbReference>
<proteinExistence type="predicted"/>
<name>A0A645BU73_9ZZZZ</name>
<feature type="transmembrane region" description="Helical" evidence="1">
    <location>
        <begin position="351"/>
        <end position="373"/>
    </location>
</feature>
<comment type="caution">
    <text evidence="2">The sequence shown here is derived from an EMBL/GenBank/DDBJ whole genome shotgun (WGS) entry which is preliminary data.</text>
</comment>
<dbReference type="NCBIfam" id="TIGR02829">
    <property type="entry name" value="spore_III_AE"/>
    <property type="match status" value="1"/>
</dbReference>
<accession>A0A645BU73</accession>
<gene>
    <name evidence="2" type="primary">spoIIIAE_7</name>
    <name evidence="2" type="ORF">SDC9_112239</name>
</gene>
<feature type="transmembrane region" description="Helical" evidence="1">
    <location>
        <begin position="184"/>
        <end position="213"/>
    </location>
</feature>
<organism evidence="2">
    <name type="scientific">bioreactor metagenome</name>
    <dbReference type="NCBI Taxonomy" id="1076179"/>
    <lineage>
        <taxon>unclassified sequences</taxon>
        <taxon>metagenomes</taxon>
        <taxon>ecological metagenomes</taxon>
    </lineage>
</organism>
<keyword evidence="1" id="KW-1133">Transmembrane helix</keyword>
<evidence type="ECO:0000256" key="1">
    <source>
        <dbReference type="SAM" id="Phobius"/>
    </source>
</evidence>
<dbReference type="InterPro" id="IPR014194">
    <property type="entry name" value="Spore_III_AE"/>
</dbReference>
<feature type="transmembrane region" description="Helical" evidence="1">
    <location>
        <begin position="301"/>
        <end position="325"/>
    </location>
</feature>
<keyword evidence="1" id="KW-0472">Membrane</keyword>
<feature type="transmembrane region" description="Helical" evidence="1">
    <location>
        <begin position="233"/>
        <end position="254"/>
    </location>
</feature>
<protein>
    <submittedName>
        <fullName evidence="2">Stage III sporulation protein AE</fullName>
    </submittedName>
</protein>
<feature type="transmembrane region" description="Helical" evidence="1">
    <location>
        <begin position="123"/>
        <end position="144"/>
    </location>
</feature>
<keyword evidence="1" id="KW-0812">Transmembrane</keyword>
<evidence type="ECO:0000313" key="2">
    <source>
        <dbReference type="EMBL" id="MPM65344.1"/>
    </source>
</evidence>
<sequence>MKKMLLVLMMILWIPWNVQAAEEIKIDQEQMNKVNGLYNYISNMQNEYDLLRDMSPKEFVDAYMKDGQGAFKGKKLTTIALTYIFKEVVASFKIVGGLIIIAVVCSLLNNLQSAFSNESISNVAYFACYAVLITIIAKGFYVGVDLAHDVILDISNFMAALMPVLITLLASMGSFTEAMVMDPIIMAACSIGANLYATVIIPMICMSFVLDFVNNISDRYNVDKLTDLIRKCALWSQGILLTVFVGIITIRGITTSSLDLVTTKTAKYAVDSFIPVVGKTLSDAIATVASYTMLLKSSVSVLGVIVLIGMVLVPVIKIVVMAFMYKLTAALLQPVSDKKITAVIDSAGGSLILLSTCLLSVTIMFFIMITIIASTGKGLILA</sequence>
<dbReference type="EMBL" id="VSSQ01020467">
    <property type="protein sequence ID" value="MPM65344.1"/>
    <property type="molecule type" value="Genomic_DNA"/>
</dbReference>
<feature type="transmembrane region" description="Helical" evidence="1">
    <location>
        <begin position="150"/>
        <end position="172"/>
    </location>
</feature>
<feature type="transmembrane region" description="Helical" evidence="1">
    <location>
        <begin position="90"/>
        <end position="111"/>
    </location>
</feature>
<dbReference type="AlphaFoldDB" id="A0A645BU73"/>